<evidence type="ECO:0000313" key="2">
    <source>
        <dbReference type="Proteomes" id="UP000036406"/>
    </source>
</evidence>
<keyword evidence="2" id="KW-1185">Reference proteome</keyword>
<dbReference type="Proteomes" id="UP000036406">
    <property type="component" value="Chromosome"/>
</dbReference>
<dbReference type="AlphaFoldDB" id="A0A0H4I5J0"/>
<dbReference type="PATRIC" id="fig|330734.3.peg.2470"/>
<evidence type="ECO:0000313" key="1">
    <source>
        <dbReference type="EMBL" id="AKO52998.1"/>
    </source>
</evidence>
<reference evidence="1 2" key="1">
    <citation type="submission" date="2015-05" db="EMBL/GenBank/DDBJ databases">
        <title>Complete genome of Marinobacter psychrophilus strain 20041T isolated from sea-ice of the Canadian Basin.</title>
        <authorList>
            <person name="Song L."/>
            <person name="Ren L."/>
            <person name="Yu Y."/>
            <person name="Wang X."/>
        </authorList>
    </citation>
    <scope>NUCLEOTIDE SEQUENCE [LARGE SCALE GENOMIC DNA]</scope>
    <source>
        <strain evidence="1 2">20041</strain>
    </source>
</reference>
<gene>
    <name evidence="1" type="ORF">ABA45_11790</name>
</gene>
<dbReference type="STRING" id="330734.ABA45_11790"/>
<protein>
    <recommendedName>
        <fullName evidence="3">Polysaccharide pyruvyl transferase domain-containing protein</fullName>
    </recommendedName>
</protein>
<organism evidence="1 2">
    <name type="scientific">Marinobacter psychrophilus</name>
    <dbReference type="NCBI Taxonomy" id="330734"/>
    <lineage>
        <taxon>Bacteria</taxon>
        <taxon>Pseudomonadati</taxon>
        <taxon>Pseudomonadota</taxon>
        <taxon>Gammaproteobacteria</taxon>
        <taxon>Pseudomonadales</taxon>
        <taxon>Marinobacteraceae</taxon>
        <taxon>Marinobacter</taxon>
    </lineage>
</organism>
<name>A0A0H4I5J0_9GAMM</name>
<evidence type="ECO:0008006" key="3">
    <source>
        <dbReference type="Google" id="ProtNLM"/>
    </source>
</evidence>
<dbReference type="EMBL" id="CP011494">
    <property type="protein sequence ID" value="AKO52998.1"/>
    <property type="molecule type" value="Genomic_DNA"/>
</dbReference>
<dbReference type="KEGG" id="mpq:ABA45_11790"/>
<accession>A0A0H4I5J0</accession>
<sequence>MERSEALVTGRYHAVAYAILLKKKFLAIESNTPKITFLLNDVGFDNSRIIEIKEDAKELPFIPDFTKEEIEKLDNFLIMAKKCRENLEKDLLAVVYKNSAYV</sequence>
<proteinExistence type="predicted"/>